<sequence length="56" mass="6491">MFKPERRGEKAPMISISLEDDGQFYLLVRGPLKELSDVSQYAAWVFERRGIDCNPM</sequence>
<reference evidence="1 2" key="1">
    <citation type="submission" date="2019-03" db="EMBL/GenBank/DDBJ databases">
        <title>Genomic Encyclopedia of Type Strains, Phase IV (KMG-IV): sequencing the most valuable type-strain genomes for metagenomic binning, comparative biology and taxonomic classification.</title>
        <authorList>
            <person name="Goeker M."/>
        </authorList>
    </citation>
    <scope>NUCLEOTIDE SEQUENCE [LARGE SCALE GENOMIC DNA]</scope>
    <source>
        <strain evidence="1 2">DSM 25903</strain>
    </source>
</reference>
<protein>
    <submittedName>
        <fullName evidence="1">Uncharacterized protein</fullName>
    </submittedName>
</protein>
<organism evidence="1 2">
    <name type="scientific">Enterovirga rhinocerotis</name>
    <dbReference type="NCBI Taxonomy" id="1339210"/>
    <lineage>
        <taxon>Bacteria</taxon>
        <taxon>Pseudomonadati</taxon>
        <taxon>Pseudomonadota</taxon>
        <taxon>Alphaproteobacteria</taxon>
        <taxon>Hyphomicrobiales</taxon>
        <taxon>Methylobacteriaceae</taxon>
        <taxon>Enterovirga</taxon>
    </lineage>
</organism>
<dbReference type="EMBL" id="SNZR01000011">
    <property type="protein sequence ID" value="TDR93512.1"/>
    <property type="molecule type" value="Genomic_DNA"/>
</dbReference>
<name>A0A4R7C6E8_9HYPH</name>
<evidence type="ECO:0000313" key="2">
    <source>
        <dbReference type="Proteomes" id="UP000295122"/>
    </source>
</evidence>
<evidence type="ECO:0000313" key="1">
    <source>
        <dbReference type="EMBL" id="TDR93512.1"/>
    </source>
</evidence>
<comment type="caution">
    <text evidence="1">The sequence shown here is derived from an EMBL/GenBank/DDBJ whole genome shotgun (WGS) entry which is preliminary data.</text>
</comment>
<dbReference type="AlphaFoldDB" id="A0A4R7C6E8"/>
<proteinExistence type="predicted"/>
<dbReference type="Proteomes" id="UP000295122">
    <property type="component" value="Unassembled WGS sequence"/>
</dbReference>
<keyword evidence="2" id="KW-1185">Reference proteome</keyword>
<gene>
    <name evidence="1" type="ORF">EV668_0775</name>
</gene>
<accession>A0A4R7C6E8</accession>